<evidence type="ECO:0000313" key="3">
    <source>
        <dbReference type="Proteomes" id="UP001469553"/>
    </source>
</evidence>
<dbReference type="EMBL" id="JAHRIP010057180">
    <property type="protein sequence ID" value="MEQ2302986.1"/>
    <property type="molecule type" value="Genomic_DNA"/>
</dbReference>
<protein>
    <submittedName>
        <fullName evidence="2">Uncharacterized protein</fullName>
    </submittedName>
</protein>
<gene>
    <name evidence="2" type="ORF">AMECASPLE_012134</name>
</gene>
<dbReference type="Proteomes" id="UP001469553">
    <property type="component" value="Unassembled WGS sequence"/>
</dbReference>
<organism evidence="2 3">
    <name type="scientific">Ameca splendens</name>
    <dbReference type="NCBI Taxonomy" id="208324"/>
    <lineage>
        <taxon>Eukaryota</taxon>
        <taxon>Metazoa</taxon>
        <taxon>Chordata</taxon>
        <taxon>Craniata</taxon>
        <taxon>Vertebrata</taxon>
        <taxon>Euteleostomi</taxon>
        <taxon>Actinopterygii</taxon>
        <taxon>Neopterygii</taxon>
        <taxon>Teleostei</taxon>
        <taxon>Neoteleostei</taxon>
        <taxon>Acanthomorphata</taxon>
        <taxon>Ovalentaria</taxon>
        <taxon>Atherinomorphae</taxon>
        <taxon>Cyprinodontiformes</taxon>
        <taxon>Goodeidae</taxon>
        <taxon>Ameca</taxon>
    </lineage>
</organism>
<reference evidence="2 3" key="1">
    <citation type="submission" date="2021-06" db="EMBL/GenBank/DDBJ databases">
        <authorList>
            <person name="Palmer J.M."/>
        </authorList>
    </citation>
    <scope>NUCLEOTIDE SEQUENCE [LARGE SCALE GENOMIC DNA]</scope>
    <source>
        <strain evidence="2 3">AS_MEX2019</strain>
        <tissue evidence="2">Muscle</tissue>
    </source>
</reference>
<feature type="region of interest" description="Disordered" evidence="1">
    <location>
        <begin position="44"/>
        <end position="81"/>
    </location>
</feature>
<keyword evidence="3" id="KW-1185">Reference proteome</keyword>
<evidence type="ECO:0000256" key="1">
    <source>
        <dbReference type="SAM" id="MobiDB-lite"/>
    </source>
</evidence>
<evidence type="ECO:0000313" key="2">
    <source>
        <dbReference type="EMBL" id="MEQ2302986.1"/>
    </source>
</evidence>
<accession>A0ABV0ZBR7</accession>
<feature type="compositionally biased region" description="Basic and acidic residues" evidence="1">
    <location>
        <begin position="67"/>
        <end position="81"/>
    </location>
</feature>
<comment type="caution">
    <text evidence="2">The sequence shown here is derived from an EMBL/GenBank/DDBJ whole genome shotgun (WGS) entry which is preliminary data.</text>
</comment>
<proteinExistence type="predicted"/>
<name>A0ABV0ZBR7_9TELE</name>
<sequence length="81" mass="8744">MCGLTGGSSDAGVSFRGRCGAAETEAAGDGNQTVASVDRCCERRNQPEVEEEDAMKQLASERTSPSDLRETRKQIRPKPQE</sequence>